<evidence type="ECO:0000313" key="3">
    <source>
        <dbReference type="Proteomes" id="UP001497457"/>
    </source>
</evidence>
<evidence type="ECO:0000256" key="1">
    <source>
        <dbReference type="SAM" id="MobiDB-lite"/>
    </source>
</evidence>
<dbReference type="EMBL" id="OZ075113">
    <property type="protein sequence ID" value="CAL5024227.1"/>
    <property type="molecule type" value="Genomic_DNA"/>
</dbReference>
<feature type="compositionally biased region" description="Polar residues" evidence="1">
    <location>
        <begin position="311"/>
        <end position="320"/>
    </location>
</feature>
<accession>A0ABC9CQ76</accession>
<organism evidence="2 3">
    <name type="scientific">Urochloa decumbens</name>
    <dbReference type="NCBI Taxonomy" id="240449"/>
    <lineage>
        <taxon>Eukaryota</taxon>
        <taxon>Viridiplantae</taxon>
        <taxon>Streptophyta</taxon>
        <taxon>Embryophyta</taxon>
        <taxon>Tracheophyta</taxon>
        <taxon>Spermatophyta</taxon>
        <taxon>Magnoliopsida</taxon>
        <taxon>Liliopsida</taxon>
        <taxon>Poales</taxon>
        <taxon>Poaceae</taxon>
        <taxon>PACMAD clade</taxon>
        <taxon>Panicoideae</taxon>
        <taxon>Panicodae</taxon>
        <taxon>Paniceae</taxon>
        <taxon>Melinidinae</taxon>
        <taxon>Urochloa</taxon>
    </lineage>
</organism>
<dbReference type="Proteomes" id="UP001497457">
    <property type="component" value="Chromosome 3rd"/>
</dbReference>
<gene>
    <name evidence="2" type="ORF">URODEC1_LOCUS77406</name>
</gene>
<feature type="region of interest" description="Disordered" evidence="1">
    <location>
        <begin position="300"/>
        <end position="327"/>
    </location>
</feature>
<proteinExistence type="predicted"/>
<protein>
    <submittedName>
        <fullName evidence="2">Uncharacterized protein</fullName>
    </submittedName>
</protein>
<keyword evidence="3" id="KW-1185">Reference proteome</keyword>
<dbReference type="AlphaFoldDB" id="A0ABC9CQ76"/>
<reference evidence="3" key="1">
    <citation type="submission" date="2024-06" db="EMBL/GenBank/DDBJ databases">
        <authorList>
            <person name="Ryan C."/>
        </authorList>
    </citation>
    <scope>NUCLEOTIDE SEQUENCE [LARGE SCALE GENOMIC DNA]</scope>
</reference>
<evidence type="ECO:0000313" key="2">
    <source>
        <dbReference type="EMBL" id="CAL5024227.1"/>
    </source>
</evidence>
<reference evidence="2 3" key="2">
    <citation type="submission" date="2024-10" db="EMBL/GenBank/DDBJ databases">
        <authorList>
            <person name="Ryan C."/>
        </authorList>
    </citation>
    <scope>NUCLEOTIDE SEQUENCE [LARGE SCALE GENOMIC DNA]</scope>
</reference>
<sequence length="420" mass="45645">MSPPSQHHGPALASATSDKSSVACAACGCCCHVQGSHILVQPLLESLRSDLQEFIESRIEKVLHPLSAEASTIKLWLAQVANHLERVETTCEDPLGGLFGPCSPVWRSPTPALFTTSPAMSAADCGGQKIYEATEMDVMPTVMEEEQLQAPDLIPEPTAVKDHIKLDAMPLQSTEVKEHLEPIMVHMLSQVVTSAEEGFDVATARQSITKDPGPTIISETVMAVKSLATTTTSCEQPKVPPLDVTTKRMVQQVDTCFEDVVLVEDASDDEEVVPTPIEDPIFLITIEDVPTLSTVVLKEEEARGTDDPSTEAVSSPTITALNGEDDGCPPMLPSSSASMTARRQRKSYDRTSVRRSARLAQRGVLKDLGIIRSDGNLNDDAIQDYADRLKEILPPEHLKPLARLKGRAFLDLLVEVFCFL</sequence>
<name>A0ABC9CQ76_9POAL</name>